<accession>A0A8K1GFT8</accession>
<keyword evidence="2" id="KW-1185">Reference proteome</keyword>
<comment type="caution">
    <text evidence="1">The sequence shown here is derived from an EMBL/GenBank/DDBJ whole genome shotgun (WGS) entry which is preliminary data.</text>
</comment>
<dbReference type="EMBL" id="SWJQ01000280">
    <property type="protein sequence ID" value="TRZ17201.1"/>
    <property type="molecule type" value="Genomic_DNA"/>
</dbReference>
<evidence type="ECO:0000313" key="2">
    <source>
        <dbReference type="Proteomes" id="UP000796761"/>
    </source>
</evidence>
<evidence type="ECO:0000313" key="1">
    <source>
        <dbReference type="EMBL" id="TRZ17201.1"/>
    </source>
</evidence>
<organism evidence="1 2">
    <name type="scientific">Zosterops borbonicus</name>
    <dbReference type="NCBI Taxonomy" id="364589"/>
    <lineage>
        <taxon>Eukaryota</taxon>
        <taxon>Metazoa</taxon>
        <taxon>Chordata</taxon>
        <taxon>Craniata</taxon>
        <taxon>Vertebrata</taxon>
        <taxon>Euteleostomi</taxon>
        <taxon>Archelosauria</taxon>
        <taxon>Archosauria</taxon>
        <taxon>Dinosauria</taxon>
        <taxon>Saurischia</taxon>
        <taxon>Theropoda</taxon>
        <taxon>Coelurosauria</taxon>
        <taxon>Aves</taxon>
        <taxon>Neognathae</taxon>
        <taxon>Neoaves</taxon>
        <taxon>Telluraves</taxon>
        <taxon>Australaves</taxon>
        <taxon>Passeriformes</taxon>
        <taxon>Sylvioidea</taxon>
        <taxon>Zosteropidae</taxon>
        <taxon>Zosterops</taxon>
    </lineage>
</organism>
<protein>
    <submittedName>
        <fullName evidence="1">Uncharacterized protein</fullName>
    </submittedName>
</protein>
<gene>
    <name evidence="1" type="ORF">HGM15179_009893</name>
</gene>
<dbReference type="Proteomes" id="UP000796761">
    <property type="component" value="Unassembled WGS sequence"/>
</dbReference>
<dbReference type="AlphaFoldDB" id="A0A8K1GFT8"/>
<reference evidence="1" key="1">
    <citation type="submission" date="2019-04" db="EMBL/GenBank/DDBJ databases">
        <title>Genome assembly of Zosterops borbonicus 15179.</title>
        <authorList>
            <person name="Leroy T."/>
            <person name="Anselmetti Y."/>
            <person name="Tilak M.-K."/>
            <person name="Nabholz B."/>
        </authorList>
    </citation>
    <scope>NUCLEOTIDE SEQUENCE</scope>
    <source>
        <strain evidence="1">HGM_15179</strain>
        <tissue evidence="1">Muscle</tissue>
    </source>
</reference>
<sequence length="88" mass="9744">MSHLIVIYLAQKNYQAPSTVWVAAELHPLVEEFISLHVVIPKRNAHLSMERDKSWGLGLSGEREKPTALIVPAKVLHASTASVFTKVS</sequence>
<dbReference type="OrthoDB" id="10317168at2759"/>
<name>A0A8K1GFT8_9PASS</name>
<proteinExistence type="predicted"/>